<proteinExistence type="predicted"/>
<keyword evidence="7" id="KW-1185">Reference proteome</keyword>
<dbReference type="SUPFAM" id="SSF53756">
    <property type="entry name" value="UDP-Glycosyltransferase/glycogen phosphorylase"/>
    <property type="match status" value="2"/>
</dbReference>
<sequence>MDARPNASPLEVPVSWGELLDKITILEIKQERLSDPQALRNVTLELDLLRQKTVGAAADGLMPLVTELGAVNRRLWDIEDAIREHEHRADFGPSFIELARAVYQNNDHRAAVKRRINLLLGSLLVEEKSYHGGPAHDGPAGDASQQEALSGERPEGAILSVEDGLIRGWALDRGDPSRPLLLALEVDGEPVGTFRTGLPSGGATEDAPGGHGFAIEIRPGWSGEAPRRISLRVASPAGDGPPVATAEAVLREAAPSHLPPALLRALPPRTGIIPENEEPLPEPLAPPVLDALSALAEAMGETPPDNPGRFRGLLEDMLLLPLARRLATPDGWPALARLGQAMLQDRPQQLALALLAVRGLLNARQYEEAAALAGQVVARWPRDHEARFLRGLALLRGRREDEAAELLRGAVLMRPGAGNYRAELSTALRRSALRPGLAPPARTALLEEAAREAETAAGMLPEAVPRLRLTAARCLAELGRPEMALAQLVGLPETVETLEFRSKQLLALNRVPEALRLSERILALDPTRGSALFHLRALRHLAEDEVGEAPARLASLSRVVERGEELFEILPWEDRDGPATRLPGGGALARTLQAVPADWLLLGEVPSPLPADAQEAARRAPSWCGLLRLPGPGGRTIDLWRTELLAGLARSGLLTDAAALGDQLLQVRGDVASWEPGAGDRWAPRPDLRPAGKVLCVSRHGVVKFGGGEQFLESMAEHYAALGYEPMIIGAQAQRAGETGVEGGWPYAFVAPDADAIRRLVLEQRPALVHVLSGLGQEVAEALDFLDVPFVYGVHYWRDCLGATEDDGRFFAAGDRRPIARATFRYVVQRAATIYANSEFTRDVLEEAFGFRAPVLLSLPRDEVPPDDLAMAEALTGGWRDFILLLNTREEKGFGLLLAVARLLPDQPFIALASQSGLEEARRLAAGLPNLRILPRVDRVDLLYRRALAVAVPSYHFVESFSRVCIEAQRFGKPVLGSDKGNVPVLLAESGAVLPEEPGAWAAAIRQLGRDATHRSEAEAKATANAARYAYARQKPALAGIVSTIGDRLLVGVGSGIGNMLHVGPMLRNIARKLGRRVDVVVTEDHRDSLFLLQDEASVNSVFPLRQEVLRRRYDLVFLTHSFGNVRPPFQARATRNARDWRDFDPAGPLHETQYNLESAREVLGIGYGPEDVTDYYVGGLRYAPPGGARIGFHGGSKGGHWVSKRWPGHAELAARLAARGWECASFGVPEEWVEGTLDLTGGTIGEMARAMLSCRYFISNDSGLMNIANALGIPLTAVFAPTNPATRGPLRETSSYVALFKPCAPCEAGPERRAIFDTGACRCIGELPVDVVEVHVLDQLAQLGLAPA</sequence>
<dbReference type="InterPro" id="IPR051199">
    <property type="entry name" value="LPS_LOS_Heptosyltrfase"/>
</dbReference>
<dbReference type="Gene3D" id="3.40.50.2000">
    <property type="entry name" value="Glycogen Phosphorylase B"/>
    <property type="match status" value="3"/>
</dbReference>
<evidence type="ECO:0000256" key="1">
    <source>
        <dbReference type="ARBA" id="ARBA00022676"/>
    </source>
</evidence>
<dbReference type="RefSeq" id="WP_257718780.1">
    <property type="nucleotide sequence ID" value="NZ_JANJOU010000029.1"/>
</dbReference>
<dbReference type="InterPro" id="IPR046163">
    <property type="entry name" value="DUF6165"/>
</dbReference>
<keyword evidence="1" id="KW-0328">Glycosyltransferase</keyword>
<dbReference type="InterPro" id="IPR028098">
    <property type="entry name" value="Glyco_trans_4-like_N"/>
</dbReference>
<accession>A0ABT1XDC4</accession>
<feature type="compositionally biased region" description="Low complexity" evidence="3">
    <location>
        <begin position="131"/>
        <end position="143"/>
    </location>
</feature>
<evidence type="ECO:0000259" key="5">
    <source>
        <dbReference type="Pfam" id="PF13439"/>
    </source>
</evidence>
<organism evidence="6 7">
    <name type="scientific">Roseomonas populi</name>
    <dbReference type="NCBI Taxonomy" id="3121582"/>
    <lineage>
        <taxon>Bacteria</taxon>
        <taxon>Pseudomonadati</taxon>
        <taxon>Pseudomonadota</taxon>
        <taxon>Alphaproteobacteria</taxon>
        <taxon>Acetobacterales</taxon>
        <taxon>Roseomonadaceae</taxon>
        <taxon>Roseomonas</taxon>
    </lineage>
</organism>
<comment type="caution">
    <text evidence="6">The sequence shown here is derived from an EMBL/GenBank/DDBJ whole genome shotgun (WGS) entry which is preliminary data.</text>
</comment>
<feature type="region of interest" description="Disordered" evidence="3">
    <location>
        <begin position="130"/>
        <end position="152"/>
    </location>
</feature>
<name>A0ABT1XDC4_9PROT</name>
<protein>
    <submittedName>
        <fullName evidence="6">DUF6165 family protein</fullName>
    </submittedName>
</protein>
<dbReference type="Pfam" id="PF13432">
    <property type="entry name" value="TPR_16"/>
    <property type="match status" value="1"/>
</dbReference>
<dbReference type="InterPro" id="IPR002201">
    <property type="entry name" value="Glyco_trans_9"/>
</dbReference>
<feature type="domain" description="Glycosyl transferase family 1" evidence="4">
    <location>
        <begin position="889"/>
        <end position="1022"/>
    </location>
</feature>
<dbReference type="SUPFAM" id="SSF48452">
    <property type="entry name" value="TPR-like"/>
    <property type="match status" value="1"/>
</dbReference>
<evidence type="ECO:0000256" key="3">
    <source>
        <dbReference type="SAM" id="MobiDB-lite"/>
    </source>
</evidence>
<dbReference type="PANTHER" id="PTHR30160:SF7">
    <property type="entry name" value="ADP-HEPTOSE--LPS HEPTOSYLTRANSFERASE 2"/>
    <property type="match status" value="1"/>
</dbReference>
<dbReference type="Pfam" id="PF13439">
    <property type="entry name" value="Glyco_transf_4"/>
    <property type="match status" value="1"/>
</dbReference>
<dbReference type="EMBL" id="JANJOU010000029">
    <property type="protein sequence ID" value="MCR0985127.1"/>
    <property type="molecule type" value="Genomic_DNA"/>
</dbReference>
<keyword evidence="2" id="KW-0808">Transferase</keyword>
<dbReference type="InterPro" id="IPR001296">
    <property type="entry name" value="Glyco_trans_1"/>
</dbReference>
<evidence type="ECO:0000256" key="2">
    <source>
        <dbReference type="ARBA" id="ARBA00022679"/>
    </source>
</evidence>
<reference evidence="6 7" key="1">
    <citation type="submission" date="2022-06" db="EMBL/GenBank/DDBJ databases">
        <title>Roseomonas CN29.</title>
        <authorList>
            <person name="Cheng Y."/>
            <person name="He X."/>
        </authorList>
    </citation>
    <scope>NUCLEOTIDE SEQUENCE [LARGE SCALE GENOMIC DNA]</scope>
    <source>
        <strain evidence="6 7">CN29</strain>
    </source>
</reference>
<dbReference type="InterPro" id="IPR011990">
    <property type="entry name" value="TPR-like_helical_dom_sf"/>
</dbReference>
<evidence type="ECO:0000313" key="6">
    <source>
        <dbReference type="EMBL" id="MCR0985127.1"/>
    </source>
</evidence>
<evidence type="ECO:0000259" key="4">
    <source>
        <dbReference type="Pfam" id="PF00534"/>
    </source>
</evidence>
<evidence type="ECO:0000313" key="7">
    <source>
        <dbReference type="Proteomes" id="UP001524642"/>
    </source>
</evidence>
<dbReference type="Gene3D" id="1.25.40.10">
    <property type="entry name" value="Tetratricopeptide repeat domain"/>
    <property type="match status" value="1"/>
</dbReference>
<dbReference type="Pfam" id="PF19662">
    <property type="entry name" value="DUF6165"/>
    <property type="match status" value="1"/>
</dbReference>
<dbReference type="Proteomes" id="UP001524642">
    <property type="component" value="Unassembled WGS sequence"/>
</dbReference>
<dbReference type="Pfam" id="PF01075">
    <property type="entry name" value="Glyco_transf_9"/>
    <property type="match status" value="1"/>
</dbReference>
<dbReference type="CDD" id="cd03801">
    <property type="entry name" value="GT4_PimA-like"/>
    <property type="match status" value="1"/>
</dbReference>
<feature type="domain" description="Glycosyltransferase subfamily 4-like N-terminal" evidence="5">
    <location>
        <begin position="705"/>
        <end position="853"/>
    </location>
</feature>
<dbReference type="Pfam" id="PF00534">
    <property type="entry name" value="Glycos_transf_1"/>
    <property type="match status" value="1"/>
</dbReference>
<gene>
    <name evidence="6" type="ORF">NRP21_24040</name>
</gene>
<dbReference type="PANTHER" id="PTHR30160">
    <property type="entry name" value="TETRAACYLDISACCHARIDE 4'-KINASE-RELATED"/>
    <property type="match status" value="1"/>
</dbReference>